<keyword evidence="2" id="KW-1185">Reference proteome</keyword>
<dbReference type="AlphaFoldDB" id="A0A482WUM1"/>
<gene>
    <name evidence="1" type="ORF">LSTR_LSTR014242</name>
</gene>
<proteinExistence type="predicted"/>
<organism evidence="1 2">
    <name type="scientific">Laodelphax striatellus</name>
    <name type="common">Small brown planthopper</name>
    <name type="synonym">Delphax striatella</name>
    <dbReference type="NCBI Taxonomy" id="195883"/>
    <lineage>
        <taxon>Eukaryota</taxon>
        <taxon>Metazoa</taxon>
        <taxon>Ecdysozoa</taxon>
        <taxon>Arthropoda</taxon>
        <taxon>Hexapoda</taxon>
        <taxon>Insecta</taxon>
        <taxon>Pterygota</taxon>
        <taxon>Neoptera</taxon>
        <taxon>Paraneoptera</taxon>
        <taxon>Hemiptera</taxon>
        <taxon>Auchenorrhyncha</taxon>
        <taxon>Fulgoroidea</taxon>
        <taxon>Delphacidae</taxon>
        <taxon>Criomorphinae</taxon>
        <taxon>Laodelphax</taxon>
    </lineage>
</organism>
<dbReference type="InParanoid" id="A0A482WUM1"/>
<name>A0A482WUM1_LAOST</name>
<evidence type="ECO:0000313" key="1">
    <source>
        <dbReference type="EMBL" id="RZF37204.1"/>
    </source>
</evidence>
<accession>A0A482WUM1</accession>
<evidence type="ECO:0000313" key="2">
    <source>
        <dbReference type="Proteomes" id="UP000291343"/>
    </source>
</evidence>
<sequence>MINADVREMSHGAAFEEVFYAPLRHWLVAASSVAFKRALVAVSSCRLFRVAVVALSWKLCDATVSLGLNCTIGRLIRVQTLPMVCIIVPAPQLNNLLSEKFFVESACVTFMRAACFKFLLLDVLIP</sequence>
<comment type="caution">
    <text evidence="1">The sequence shown here is derived from an EMBL/GenBank/DDBJ whole genome shotgun (WGS) entry which is preliminary data.</text>
</comment>
<reference evidence="1 2" key="1">
    <citation type="journal article" date="2017" name="Gigascience">
        <title>Genome sequence of the small brown planthopper, Laodelphax striatellus.</title>
        <authorList>
            <person name="Zhu J."/>
            <person name="Jiang F."/>
            <person name="Wang X."/>
            <person name="Yang P."/>
            <person name="Bao Y."/>
            <person name="Zhao W."/>
            <person name="Wang W."/>
            <person name="Lu H."/>
            <person name="Wang Q."/>
            <person name="Cui N."/>
            <person name="Li J."/>
            <person name="Chen X."/>
            <person name="Luo L."/>
            <person name="Yu J."/>
            <person name="Kang L."/>
            <person name="Cui F."/>
        </authorList>
    </citation>
    <scope>NUCLEOTIDE SEQUENCE [LARGE SCALE GENOMIC DNA]</scope>
    <source>
        <strain evidence="1">Lst14</strain>
    </source>
</reference>
<dbReference type="EMBL" id="QKKF02025050">
    <property type="protein sequence ID" value="RZF37204.1"/>
    <property type="molecule type" value="Genomic_DNA"/>
</dbReference>
<dbReference type="Proteomes" id="UP000291343">
    <property type="component" value="Unassembled WGS sequence"/>
</dbReference>
<protein>
    <submittedName>
        <fullName evidence="1">Uncharacterized protein</fullName>
    </submittedName>
</protein>